<dbReference type="AlphaFoldDB" id="A0A561E3Q7"/>
<protein>
    <recommendedName>
        <fullName evidence="4">Neocarzinostatin family protein</fullName>
    </recommendedName>
</protein>
<evidence type="ECO:0000313" key="3">
    <source>
        <dbReference type="Proteomes" id="UP000318297"/>
    </source>
</evidence>
<proteinExistence type="predicted"/>
<dbReference type="Proteomes" id="UP000318297">
    <property type="component" value="Unassembled WGS sequence"/>
</dbReference>
<evidence type="ECO:0008006" key="4">
    <source>
        <dbReference type="Google" id="ProtNLM"/>
    </source>
</evidence>
<keyword evidence="1" id="KW-0732">Signal</keyword>
<comment type="caution">
    <text evidence="2">The sequence shown here is derived from an EMBL/GenBank/DDBJ whole genome shotgun (WGS) entry which is preliminary data.</text>
</comment>
<gene>
    <name evidence="2" type="ORF">BKA23_2601</name>
</gene>
<feature type="signal peptide" evidence="1">
    <location>
        <begin position="1"/>
        <end position="30"/>
    </location>
</feature>
<keyword evidence="3" id="KW-1185">Reference proteome</keyword>
<sequence length="137" mass="14074">MSHRNHTRVAGLAGVAFLSCAALVAGPVAAAQAKSGVTISASPGHVRVGASVTVQAIGGGDTAGLAQVLCIQHQHSRNQWVDVACRRLPDQSSGTVTAHIREQRVGRATYRAYLSFPGSHGTWTGYASAPTTVTVTG</sequence>
<dbReference type="PROSITE" id="PS51257">
    <property type="entry name" value="PROKAR_LIPOPROTEIN"/>
    <property type="match status" value="1"/>
</dbReference>
<organism evidence="2 3">
    <name type="scientific">Rudaeicoccus suwonensis</name>
    <dbReference type="NCBI Taxonomy" id="657409"/>
    <lineage>
        <taxon>Bacteria</taxon>
        <taxon>Bacillati</taxon>
        <taxon>Actinomycetota</taxon>
        <taxon>Actinomycetes</taxon>
        <taxon>Micrococcales</taxon>
        <taxon>Dermacoccaceae</taxon>
        <taxon>Rudaeicoccus</taxon>
    </lineage>
</organism>
<feature type="chain" id="PRO_5022189933" description="Neocarzinostatin family protein" evidence="1">
    <location>
        <begin position="31"/>
        <end position="137"/>
    </location>
</feature>
<dbReference type="EMBL" id="VIVQ01000002">
    <property type="protein sequence ID" value="TWE10247.1"/>
    <property type="molecule type" value="Genomic_DNA"/>
</dbReference>
<evidence type="ECO:0000256" key="1">
    <source>
        <dbReference type="SAM" id="SignalP"/>
    </source>
</evidence>
<evidence type="ECO:0000313" key="2">
    <source>
        <dbReference type="EMBL" id="TWE10247.1"/>
    </source>
</evidence>
<accession>A0A561E3Q7</accession>
<dbReference type="RefSeq" id="WP_145229065.1">
    <property type="nucleotide sequence ID" value="NZ_VIVQ01000002.1"/>
</dbReference>
<name>A0A561E3Q7_9MICO</name>
<reference evidence="2 3" key="1">
    <citation type="submission" date="2019-06" db="EMBL/GenBank/DDBJ databases">
        <title>Sequencing the genomes of 1000 actinobacteria strains.</title>
        <authorList>
            <person name="Klenk H.-P."/>
        </authorList>
    </citation>
    <scope>NUCLEOTIDE SEQUENCE [LARGE SCALE GENOMIC DNA]</scope>
    <source>
        <strain evidence="2 3">DSM 19560</strain>
    </source>
</reference>